<comment type="caution">
    <text evidence="1">The sequence shown here is derived from an EMBL/GenBank/DDBJ whole genome shotgun (WGS) entry which is preliminary data.</text>
</comment>
<dbReference type="AlphaFoldDB" id="A0A392PPU3"/>
<dbReference type="EMBL" id="LXQA010087864">
    <property type="protein sequence ID" value="MCI13326.1"/>
    <property type="molecule type" value="Genomic_DNA"/>
</dbReference>
<evidence type="ECO:0000313" key="1">
    <source>
        <dbReference type="EMBL" id="MCI13326.1"/>
    </source>
</evidence>
<reference evidence="1 2" key="1">
    <citation type="journal article" date="2018" name="Front. Plant Sci.">
        <title>Red Clover (Trifolium pratense) and Zigzag Clover (T. medium) - A Picture of Genomic Similarities and Differences.</title>
        <authorList>
            <person name="Dluhosova J."/>
            <person name="Istvanek J."/>
            <person name="Nedelnik J."/>
            <person name="Repkova J."/>
        </authorList>
    </citation>
    <scope>NUCLEOTIDE SEQUENCE [LARGE SCALE GENOMIC DNA]</scope>
    <source>
        <strain evidence="2">cv. 10/8</strain>
        <tissue evidence="1">Leaf</tissue>
    </source>
</reference>
<dbReference type="Proteomes" id="UP000265520">
    <property type="component" value="Unassembled WGS sequence"/>
</dbReference>
<sequence length="99" mass="11630">MLEVLECRRRHQFLHTVARHCDIVALRAYDLFVATKCPIHLQVPVVDLAYDSHRRSDLPLLSTFRDMVLKKFKAHDNHFLTFPPEDEPFDAEKTMVTPE</sequence>
<organism evidence="1 2">
    <name type="scientific">Trifolium medium</name>
    <dbReference type="NCBI Taxonomy" id="97028"/>
    <lineage>
        <taxon>Eukaryota</taxon>
        <taxon>Viridiplantae</taxon>
        <taxon>Streptophyta</taxon>
        <taxon>Embryophyta</taxon>
        <taxon>Tracheophyta</taxon>
        <taxon>Spermatophyta</taxon>
        <taxon>Magnoliopsida</taxon>
        <taxon>eudicotyledons</taxon>
        <taxon>Gunneridae</taxon>
        <taxon>Pentapetalae</taxon>
        <taxon>rosids</taxon>
        <taxon>fabids</taxon>
        <taxon>Fabales</taxon>
        <taxon>Fabaceae</taxon>
        <taxon>Papilionoideae</taxon>
        <taxon>50 kb inversion clade</taxon>
        <taxon>NPAAA clade</taxon>
        <taxon>Hologalegina</taxon>
        <taxon>IRL clade</taxon>
        <taxon>Trifolieae</taxon>
        <taxon>Trifolium</taxon>
    </lineage>
</organism>
<name>A0A392PPU3_9FABA</name>
<proteinExistence type="predicted"/>
<keyword evidence="2" id="KW-1185">Reference proteome</keyword>
<evidence type="ECO:0000313" key="2">
    <source>
        <dbReference type="Proteomes" id="UP000265520"/>
    </source>
</evidence>
<accession>A0A392PPU3</accession>
<feature type="non-terminal residue" evidence="1">
    <location>
        <position position="99"/>
    </location>
</feature>
<protein>
    <submittedName>
        <fullName evidence="1">Uncharacterized protein</fullName>
    </submittedName>
</protein>